<dbReference type="Proteomes" id="UP001162131">
    <property type="component" value="Unassembled WGS sequence"/>
</dbReference>
<dbReference type="SUPFAM" id="SSF48097">
    <property type="entry name" value="Regulator of G-protein signaling, RGS"/>
    <property type="match status" value="1"/>
</dbReference>
<dbReference type="InterPro" id="IPR036305">
    <property type="entry name" value="RGS_sf"/>
</dbReference>
<sequence>MNYKELIFVWIGITSFFYIPIGIMLHKRSKRKAIRNRSPVLVLIIHWSNYLQCCLFLTTLYLSVKNTEPSLFDGIYRALSIVLHYSKFFPFLQRCYRVYFIFKLDCNIDEADSTFRKNIHRASQNWQVKIYLLSLLPILLIAGGISYFDITEKAFPIAFYDVNSQSITEIVYLLALFLEEISFVFAVYALRNVNDDYNMTKELTLICTLWILTGLVSIYPNDTVWRICEICKDHIIMIICSCYPLYNSFKESSFEEVLTLEMLQSLDLILQCRTTLEAFEDSLRSYNVKIKEHSCSEYLQLWLKCEYSKYNPDNDMIQNEAVISASNLQLQDNSSINSIQSEVYNILNDICFPHFKKSQVYLDLMRYITKQQIYINRLLQTSF</sequence>
<evidence type="ECO:0000256" key="1">
    <source>
        <dbReference type="SAM" id="Phobius"/>
    </source>
</evidence>
<evidence type="ECO:0008006" key="4">
    <source>
        <dbReference type="Google" id="ProtNLM"/>
    </source>
</evidence>
<dbReference type="EMBL" id="CAJZBQ010000054">
    <property type="protein sequence ID" value="CAG9332313.1"/>
    <property type="molecule type" value="Genomic_DNA"/>
</dbReference>
<comment type="caution">
    <text evidence="2">The sequence shown here is derived from an EMBL/GenBank/DDBJ whole genome shotgun (WGS) entry which is preliminary data.</text>
</comment>
<feature type="transmembrane region" description="Helical" evidence="1">
    <location>
        <begin position="170"/>
        <end position="190"/>
    </location>
</feature>
<accession>A0AAU9JX98</accession>
<dbReference type="AlphaFoldDB" id="A0AAU9JX98"/>
<keyword evidence="1" id="KW-1133">Transmembrane helix</keyword>
<organism evidence="2 3">
    <name type="scientific">Blepharisma stoltei</name>
    <dbReference type="NCBI Taxonomy" id="1481888"/>
    <lineage>
        <taxon>Eukaryota</taxon>
        <taxon>Sar</taxon>
        <taxon>Alveolata</taxon>
        <taxon>Ciliophora</taxon>
        <taxon>Postciliodesmatophora</taxon>
        <taxon>Heterotrichea</taxon>
        <taxon>Heterotrichida</taxon>
        <taxon>Blepharismidae</taxon>
        <taxon>Blepharisma</taxon>
    </lineage>
</organism>
<feature type="transmembrane region" description="Helical" evidence="1">
    <location>
        <begin position="6"/>
        <end position="26"/>
    </location>
</feature>
<feature type="transmembrane region" description="Helical" evidence="1">
    <location>
        <begin position="130"/>
        <end position="150"/>
    </location>
</feature>
<keyword evidence="1" id="KW-0472">Membrane</keyword>
<feature type="transmembrane region" description="Helical" evidence="1">
    <location>
        <begin position="38"/>
        <end position="62"/>
    </location>
</feature>
<keyword evidence="3" id="KW-1185">Reference proteome</keyword>
<gene>
    <name evidence="2" type="ORF">BSTOLATCC_MIC55763</name>
</gene>
<proteinExistence type="predicted"/>
<evidence type="ECO:0000313" key="2">
    <source>
        <dbReference type="EMBL" id="CAG9332313.1"/>
    </source>
</evidence>
<feature type="transmembrane region" description="Helical" evidence="1">
    <location>
        <begin position="202"/>
        <end position="220"/>
    </location>
</feature>
<name>A0AAU9JX98_9CILI</name>
<keyword evidence="1" id="KW-0812">Transmembrane</keyword>
<feature type="transmembrane region" description="Helical" evidence="1">
    <location>
        <begin position="74"/>
        <end position="92"/>
    </location>
</feature>
<evidence type="ECO:0000313" key="3">
    <source>
        <dbReference type="Proteomes" id="UP001162131"/>
    </source>
</evidence>
<protein>
    <recommendedName>
        <fullName evidence="4">RGS domain-containing protein</fullName>
    </recommendedName>
</protein>
<reference evidence="2" key="1">
    <citation type="submission" date="2021-09" db="EMBL/GenBank/DDBJ databases">
        <authorList>
            <consortium name="AG Swart"/>
            <person name="Singh M."/>
            <person name="Singh A."/>
            <person name="Seah K."/>
            <person name="Emmerich C."/>
        </authorList>
    </citation>
    <scope>NUCLEOTIDE SEQUENCE</scope>
    <source>
        <strain evidence="2">ATCC30299</strain>
    </source>
</reference>